<feature type="compositionally biased region" description="Basic and acidic residues" evidence="5">
    <location>
        <begin position="385"/>
        <end position="394"/>
    </location>
</feature>
<evidence type="ECO:0000259" key="7">
    <source>
        <dbReference type="PROSITE" id="PS50111"/>
    </source>
</evidence>
<dbReference type="Gene3D" id="1.10.287.950">
    <property type="entry name" value="Methyl-accepting chemotaxis protein"/>
    <property type="match status" value="1"/>
</dbReference>
<feature type="domain" description="Methyl-accepting transducer" evidence="7">
    <location>
        <begin position="327"/>
        <end position="563"/>
    </location>
</feature>
<keyword evidence="1 3" id="KW-0807">Transducer</keyword>
<dbReference type="SMART" id="SM00304">
    <property type="entry name" value="HAMP"/>
    <property type="match status" value="1"/>
</dbReference>
<evidence type="ECO:0000256" key="5">
    <source>
        <dbReference type="SAM" id="MobiDB-lite"/>
    </source>
</evidence>
<organism evidence="9 10">
    <name type="scientific">Nitratidesulfovibrio oxamicus</name>
    <dbReference type="NCBI Taxonomy" id="32016"/>
    <lineage>
        <taxon>Bacteria</taxon>
        <taxon>Pseudomonadati</taxon>
        <taxon>Thermodesulfobacteriota</taxon>
        <taxon>Desulfovibrionia</taxon>
        <taxon>Desulfovibrionales</taxon>
        <taxon>Desulfovibrionaceae</taxon>
        <taxon>Nitratidesulfovibrio</taxon>
    </lineage>
</organism>
<dbReference type="PROSITE" id="PS50111">
    <property type="entry name" value="CHEMOTAXIS_TRANSDUC_2"/>
    <property type="match status" value="1"/>
</dbReference>
<dbReference type="RefSeq" id="WP_196609189.1">
    <property type="nucleotide sequence ID" value="NZ_VRYY01000236.1"/>
</dbReference>
<comment type="caution">
    <text evidence="9">The sequence shown here is derived from an EMBL/GenBank/DDBJ whole genome shotgun (WGS) entry which is preliminary data.</text>
</comment>
<evidence type="ECO:0000313" key="9">
    <source>
        <dbReference type="EMBL" id="MBG3877188.1"/>
    </source>
</evidence>
<dbReference type="PROSITE" id="PS50885">
    <property type="entry name" value="HAMP"/>
    <property type="match status" value="1"/>
</dbReference>
<feature type="coiled-coil region" evidence="4">
    <location>
        <begin position="272"/>
        <end position="316"/>
    </location>
</feature>
<protein>
    <submittedName>
        <fullName evidence="9">DUF3365 domain-containing protein</fullName>
    </submittedName>
</protein>
<dbReference type="EMBL" id="VRYY01000236">
    <property type="protein sequence ID" value="MBG3877188.1"/>
    <property type="molecule type" value="Genomic_DNA"/>
</dbReference>
<evidence type="ECO:0000256" key="6">
    <source>
        <dbReference type="SAM" id="Phobius"/>
    </source>
</evidence>
<name>A0ABS0J421_9BACT</name>
<dbReference type="Gene3D" id="6.10.340.10">
    <property type="match status" value="1"/>
</dbReference>
<dbReference type="Pfam" id="PF00672">
    <property type="entry name" value="HAMP"/>
    <property type="match status" value="1"/>
</dbReference>
<dbReference type="SMART" id="SM00283">
    <property type="entry name" value="MA"/>
    <property type="match status" value="1"/>
</dbReference>
<evidence type="ECO:0000256" key="2">
    <source>
        <dbReference type="ARBA" id="ARBA00029447"/>
    </source>
</evidence>
<reference evidence="9 10" key="1">
    <citation type="submission" date="2019-08" db="EMBL/GenBank/DDBJ databases">
        <authorList>
            <person name="Luo N."/>
        </authorList>
    </citation>
    <scope>NUCLEOTIDE SEQUENCE [LARGE SCALE GENOMIC DNA]</scope>
    <source>
        <strain evidence="9 10">NCIMB 9442</strain>
    </source>
</reference>
<keyword evidence="6" id="KW-0812">Transmembrane</keyword>
<accession>A0ABS0J421</accession>
<evidence type="ECO:0000256" key="4">
    <source>
        <dbReference type="SAM" id="Coils"/>
    </source>
</evidence>
<gene>
    <name evidence="9" type="ORF">FVW20_09220</name>
</gene>
<keyword evidence="6" id="KW-0472">Membrane</keyword>
<evidence type="ECO:0000259" key="8">
    <source>
        <dbReference type="PROSITE" id="PS50885"/>
    </source>
</evidence>
<dbReference type="PANTHER" id="PTHR32089">
    <property type="entry name" value="METHYL-ACCEPTING CHEMOTAXIS PROTEIN MCPB"/>
    <property type="match status" value="1"/>
</dbReference>
<keyword evidence="10" id="KW-1185">Reference proteome</keyword>
<proteinExistence type="inferred from homology"/>
<dbReference type="InterPro" id="IPR004089">
    <property type="entry name" value="MCPsignal_dom"/>
</dbReference>
<feature type="region of interest" description="Disordered" evidence="5">
    <location>
        <begin position="375"/>
        <end position="394"/>
    </location>
</feature>
<dbReference type="SUPFAM" id="SSF58104">
    <property type="entry name" value="Methyl-accepting chemotaxis protein (MCP) signaling domain"/>
    <property type="match status" value="1"/>
</dbReference>
<dbReference type="Proteomes" id="UP001194469">
    <property type="component" value="Unassembled WGS sequence"/>
</dbReference>
<evidence type="ECO:0000256" key="1">
    <source>
        <dbReference type="ARBA" id="ARBA00023224"/>
    </source>
</evidence>
<dbReference type="InterPro" id="IPR003660">
    <property type="entry name" value="HAMP_dom"/>
</dbReference>
<feature type="domain" description="HAMP" evidence="8">
    <location>
        <begin position="228"/>
        <end position="280"/>
    </location>
</feature>
<dbReference type="CDD" id="cd11386">
    <property type="entry name" value="MCP_signal"/>
    <property type="match status" value="1"/>
</dbReference>
<comment type="similarity">
    <text evidence="2">Belongs to the methyl-accepting chemotaxis (MCP) protein family.</text>
</comment>
<feature type="transmembrane region" description="Helical" evidence="6">
    <location>
        <begin position="205"/>
        <end position="226"/>
    </location>
</feature>
<evidence type="ECO:0000313" key="10">
    <source>
        <dbReference type="Proteomes" id="UP001194469"/>
    </source>
</evidence>
<keyword evidence="6" id="KW-1133">Transmembrane helix</keyword>
<dbReference type="Pfam" id="PF11845">
    <property type="entry name" value="Tll0287-like"/>
    <property type="match status" value="1"/>
</dbReference>
<dbReference type="PANTHER" id="PTHR32089:SF112">
    <property type="entry name" value="LYSOZYME-LIKE PROTEIN-RELATED"/>
    <property type="match status" value="1"/>
</dbReference>
<keyword evidence="4" id="KW-0175">Coiled coil</keyword>
<sequence>MFRNLSLKWKILIVALAGPVIVAAIMAWQRVDDIRTGAEEAILQKSRAVVLMAEATRNEMGRKLEIGLMRPLDELPRDRIMDAVPVVTAMRMAAQNAAQAGYEFRVPKVQPRNPANTPTPLELSTMQEMERGNLAEKIIRTPDKIYYFRPIKLTKDCLFCHGDQAGTPDVVGGTKEGWKAGETHGAFVVISSLEKAHEQVMQARIAVAGWTLVVLALLFAVIWVILNRGIIGPLLRIRQFAGQVAGGALDARAEGDYAAELGEVKGAIETMVGNLKQKMQEADQRRADADAHASRAETALAEAREQEARVNDLLQRMTSVAGEASIIAQQVSLAAEALSAQVEQVSAGAERQSARAGETATAMEEMNATVLEVARSSGSSAQSADEARSKAQEGERVVGGAVEAISQVHEQAQALQGEMATLGKQAEDIGRIMDVISDIADQTNLLALNAAIEAARAGDAGRGFAVVADEVRKLAEKTMNATKEVGQAIQSIQAGARNNIKGMETAAVAVTEATRMARESGQALQRIVSLSEENSDQVRSIATAAEQQSATSEEINRAVEDISRIASETAEGMNQAAGAVLKLAGLARALEKQIDQLTSGSSG</sequence>
<dbReference type="Pfam" id="PF00015">
    <property type="entry name" value="MCPsignal"/>
    <property type="match status" value="1"/>
</dbReference>
<dbReference type="InterPro" id="IPR021796">
    <property type="entry name" value="Tll0287-like_dom"/>
</dbReference>
<evidence type="ECO:0000256" key="3">
    <source>
        <dbReference type="PROSITE-ProRule" id="PRU00284"/>
    </source>
</evidence>